<evidence type="ECO:0000256" key="1">
    <source>
        <dbReference type="SAM" id="MobiDB-lite"/>
    </source>
</evidence>
<feature type="region of interest" description="Disordered" evidence="1">
    <location>
        <begin position="74"/>
        <end position="96"/>
    </location>
</feature>
<proteinExistence type="predicted"/>
<accession>A0A7S0GRP1</accession>
<feature type="chain" id="PRO_5030556286" evidence="2">
    <location>
        <begin position="19"/>
        <end position="329"/>
    </location>
</feature>
<sequence length="329" mass="36954">MAVLSWAWMCIALGGGVGVGVGGVSSVGRGSDLEASVESLSDREATHHREDLESCGRVAIIMFGEIGRYDNSKSSATSSSYNRQHPSRKACQAQGLPGQRKAWASQQRFLLKPLKEAGCDIDVFLVTPNCGPDWVKEIRDAYRPFLRRFKLIDSQQHKHLRQSQNLHLALGLAGLQSDLVPGMPEYPFVENDKAYDRIILTRPDLVLKTDIYTTQFIINKVVFPFKNFLEWERARWTGDQIIGFPKSFLRIFAKTCLGTSFCYEGFYDDLGSKGRGNLHTSGHACYKCIEKTIDVNSRPELHFAIKNQTYCSNARVSENPLFTFSDAVR</sequence>
<keyword evidence="2" id="KW-0732">Signal</keyword>
<name>A0A7S0GRP1_9EUKA</name>
<feature type="signal peptide" evidence="2">
    <location>
        <begin position="1"/>
        <end position="18"/>
    </location>
</feature>
<evidence type="ECO:0000256" key="2">
    <source>
        <dbReference type="SAM" id="SignalP"/>
    </source>
</evidence>
<dbReference type="AlphaFoldDB" id="A0A7S0GRP1"/>
<gene>
    <name evidence="3" type="ORF">LAMO00422_LOCUS2478</name>
</gene>
<reference evidence="3" key="1">
    <citation type="submission" date="2021-01" db="EMBL/GenBank/DDBJ databases">
        <authorList>
            <person name="Corre E."/>
            <person name="Pelletier E."/>
            <person name="Niang G."/>
            <person name="Scheremetjew M."/>
            <person name="Finn R."/>
            <person name="Kale V."/>
            <person name="Holt S."/>
            <person name="Cochrane G."/>
            <person name="Meng A."/>
            <person name="Brown T."/>
            <person name="Cohen L."/>
        </authorList>
    </citation>
    <scope>NUCLEOTIDE SEQUENCE</scope>
    <source>
        <strain evidence="3">CCMP2058</strain>
    </source>
</reference>
<evidence type="ECO:0000313" key="3">
    <source>
        <dbReference type="EMBL" id="CAD8433186.1"/>
    </source>
</evidence>
<organism evidence="3">
    <name type="scientific">Amorphochlora amoebiformis</name>
    <dbReference type="NCBI Taxonomy" id="1561963"/>
    <lineage>
        <taxon>Eukaryota</taxon>
        <taxon>Sar</taxon>
        <taxon>Rhizaria</taxon>
        <taxon>Cercozoa</taxon>
        <taxon>Chlorarachniophyceae</taxon>
        <taxon>Amorphochlora</taxon>
    </lineage>
</organism>
<protein>
    <submittedName>
        <fullName evidence="3">Uncharacterized protein</fullName>
    </submittedName>
</protein>
<dbReference type="EMBL" id="HBEM01003521">
    <property type="protein sequence ID" value="CAD8433186.1"/>
    <property type="molecule type" value="Transcribed_RNA"/>
</dbReference>